<protein>
    <submittedName>
        <fullName evidence="2">Uncharacterized protein</fullName>
    </submittedName>
</protein>
<evidence type="ECO:0000313" key="3">
    <source>
        <dbReference type="Proteomes" id="UP001367676"/>
    </source>
</evidence>
<proteinExistence type="predicted"/>
<comment type="caution">
    <text evidence="2">The sequence shown here is derived from an EMBL/GenBank/DDBJ whole genome shotgun (WGS) entry which is preliminary data.</text>
</comment>
<accession>A0AAN9T6B0</accession>
<organism evidence="2 3">
    <name type="scientific">Parthenolecanium corni</name>
    <dbReference type="NCBI Taxonomy" id="536013"/>
    <lineage>
        <taxon>Eukaryota</taxon>
        <taxon>Metazoa</taxon>
        <taxon>Ecdysozoa</taxon>
        <taxon>Arthropoda</taxon>
        <taxon>Hexapoda</taxon>
        <taxon>Insecta</taxon>
        <taxon>Pterygota</taxon>
        <taxon>Neoptera</taxon>
        <taxon>Paraneoptera</taxon>
        <taxon>Hemiptera</taxon>
        <taxon>Sternorrhyncha</taxon>
        <taxon>Coccoidea</taxon>
        <taxon>Coccidae</taxon>
        <taxon>Parthenolecanium</taxon>
    </lineage>
</organism>
<feature type="region of interest" description="Disordered" evidence="1">
    <location>
        <begin position="170"/>
        <end position="200"/>
    </location>
</feature>
<reference evidence="2 3" key="1">
    <citation type="submission" date="2024-03" db="EMBL/GenBank/DDBJ databases">
        <title>Adaptation during the transition from Ophiocordyceps entomopathogen to insect associate is accompanied by gene loss and intensified selection.</title>
        <authorList>
            <person name="Ward C.M."/>
            <person name="Onetto C.A."/>
            <person name="Borneman A.R."/>
        </authorList>
    </citation>
    <scope>NUCLEOTIDE SEQUENCE [LARGE SCALE GENOMIC DNA]</scope>
    <source>
        <strain evidence="2">AWRI1</strain>
        <tissue evidence="2">Single Adult Female</tissue>
    </source>
</reference>
<keyword evidence="3" id="KW-1185">Reference proteome</keyword>
<evidence type="ECO:0000313" key="2">
    <source>
        <dbReference type="EMBL" id="KAK7573335.1"/>
    </source>
</evidence>
<sequence>MTESTYLSTPAVGDRWPQQPAQAIRCWLGVSKHFLKMFGQHSYVRQMPFPLYLLTTENVCRKRVYGLFAPLYGRSPIAVRPPSPPRLRRGHVPRAGGLTSDGATLESHRRPPFPPSLKKEKKTPRLVSSRLVYDTSSDCAAHCAHFTITNRECVEIERIPPRSLSIFRTKEEREGRRDCGGCGGGGGGGDDDDDEQPKYG</sequence>
<dbReference type="AlphaFoldDB" id="A0AAN9T6B0"/>
<gene>
    <name evidence="2" type="ORF">V9T40_010526</name>
</gene>
<dbReference type="EMBL" id="JBBCAQ010000037">
    <property type="protein sequence ID" value="KAK7573335.1"/>
    <property type="molecule type" value="Genomic_DNA"/>
</dbReference>
<feature type="compositionally biased region" description="Acidic residues" evidence="1">
    <location>
        <begin position="189"/>
        <end position="200"/>
    </location>
</feature>
<feature type="region of interest" description="Disordered" evidence="1">
    <location>
        <begin position="80"/>
        <end position="124"/>
    </location>
</feature>
<dbReference type="Proteomes" id="UP001367676">
    <property type="component" value="Unassembled WGS sequence"/>
</dbReference>
<evidence type="ECO:0000256" key="1">
    <source>
        <dbReference type="SAM" id="MobiDB-lite"/>
    </source>
</evidence>
<feature type="compositionally biased region" description="Basic and acidic residues" evidence="1">
    <location>
        <begin position="170"/>
        <end position="179"/>
    </location>
</feature>
<name>A0AAN9T6B0_9HEMI</name>